<feature type="compositionally biased region" description="Polar residues" evidence="1">
    <location>
        <begin position="401"/>
        <end position="417"/>
    </location>
</feature>
<name>A0A9P5LX47_9HELO</name>
<feature type="region of interest" description="Disordered" evidence="1">
    <location>
        <begin position="401"/>
        <end position="422"/>
    </location>
</feature>
<feature type="region of interest" description="Disordered" evidence="1">
    <location>
        <begin position="526"/>
        <end position="558"/>
    </location>
</feature>
<accession>A0A9P5LX47</accession>
<feature type="compositionally biased region" description="Basic and acidic residues" evidence="1">
    <location>
        <begin position="87"/>
        <end position="108"/>
    </location>
</feature>
<sequence length="582" mass="63632">MCFKSFWGYTCGHCSLPCITKCPTTAQNDNFPPCSIPALQTIPANQFCHACMRVSWNISIIAEENAHRERHERGECKCEVIFDRAERERRERERGGDLESRDFRREGEGNGNGNGRARTRGRGRGRDTGANTAGTIDNAGDNNNCGGREGKGTQTEGIGGNHVMMQGPNNEAMMNTTPPGYCSPHPRDPASSHRYFHVANVHRRGPYDMNPITGVVPARPIENPPIRTSSSPMYGDMMIIPPDPRMSNMGVYPPGHLILANHRLETHAFHSFEMPPPPSSGPPSYQSPSFAPSTYSDGNGSTIYPGNRYSWSPNPEPNAPMPMPMPMHGSEKAPNGGMDPRAYGQTGPPSQARFQHAPPAAFGDQISYPMIYPQHQAMETDAQRDTYNYAGYYMDRPHFNASTSANTNAHGSPQTRAQGPAAVSMAENQRMGGFTRAPTFSPLSRGVFSPKNAWHPADNGLPPLPPQIPYLGDLPLVAPAAPRYFNEGHHGARRNGRHGNGNTQRNTVQRARITQSMGQLQMQMTTTTGPVQTDSHAAQATTQANTQGQAQMHSQDTPATMNVSLLRTPRVISSMPRPNSTI</sequence>
<feature type="region of interest" description="Disordered" evidence="1">
    <location>
        <begin position="87"/>
        <end position="166"/>
    </location>
</feature>
<proteinExistence type="predicted"/>
<protein>
    <submittedName>
        <fullName evidence="2">Uncharacterized protein</fullName>
    </submittedName>
</protein>
<dbReference type="GeneID" id="62152668"/>
<feature type="compositionally biased region" description="Polar residues" evidence="1">
    <location>
        <begin position="290"/>
        <end position="312"/>
    </location>
</feature>
<gene>
    <name evidence="2" type="ORF">EAE97_009080</name>
</gene>
<dbReference type="Proteomes" id="UP000710849">
    <property type="component" value="Unassembled WGS sequence"/>
</dbReference>
<feature type="compositionally biased region" description="Low complexity" evidence="1">
    <location>
        <begin position="537"/>
        <end position="551"/>
    </location>
</feature>
<evidence type="ECO:0000256" key="1">
    <source>
        <dbReference type="SAM" id="MobiDB-lite"/>
    </source>
</evidence>
<dbReference type="EMBL" id="RCSW01000020">
    <property type="protein sequence ID" value="KAF7932059.1"/>
    <property type="molecule type" value="Genomic_DNA"/>
</dbReference>
<evidence type="ECO:0000313" key="3">
    <source>
        <dbReference type="Proteomes" id="UP000710849"/>
    </source>
</evidence>
<dbReference type="RefSeq" id="XP_038729608.1">
    <property type="nucleotide sequence ID" value="XM_038879595.1"/>
</dbReference>
<comment type="caution">
    <text evidence="2">The sequence shown here is derived from an EMBL/GenBank/DDBJ whole genome shotgun (WGS) entry which is preliminary data.</text>
</comment>
<dbReference type="AlphaFoldDB" id="A0A9P5LX47"/>
<feature type="compositionally biased region" description="Pro residues" evidence="1">
    <location>
        <begin position="314"/>
        <end position="325"/>
    </location>
</feature>
<evidence type="ECO:0000313" key="2">
    <source>
        <dbReference type="EMBL" id="KAF7932059.1"/>
    </source>
</evidence>
<keyword evidence="3" id="KW-1185">Reference proteome</keyword>
<reference evidence="2 3" key="1">
    <citation type="journal article" date="2020" name="Genome Biol. Evol.">
        <title>Comparative genomics of Sclerotiniaceae.</title>
        <authorList>
            <person name="Valero Jimenez C.A."/>
            <person name="Steentjes M."/>
            <person name="Scholten O.E."/>
            <person name="Van Kan J.A.L."/>
        </authorList>
    </citation>
    <scope>NUCLEOTIDE SEQUENCE [LARGE SCALE GENOMIC DNA]</scope>
    <source>
        <strain evidence="2 3">MUCL 94</strain>
    </source>
</reference>
<feature type="region of interest" description="Disordered" evidence="1">
    <location>
        <begin position="272"/>
        <end position="328"/>
    </location>
</feature>
<feature type="region of interest" description="Disordered" evidence="1">
    <location>
        <begin position="488"/>
        <end position="507"/>
    </location>
</feature>
<organism evidence="2 3">
    <name type="scientific">Botrytis byssoidea</name>
    <dbReference type="NCBI Taxonomy" id="139641"/>
    <lineage>
        <taxon>Eukaryota</taxon>
        <taxon>Fungi</taxon>
        <taxon>Dikarya</taxon>
        <taxon>Ascomycota</taxon>
        <taxon>Pezizomycotina</taxon>
        <taxon>Leotiomycetes</taxon>
        <taxon>Helotiales</taxon>
        <taxon>Sclerotiniaceae</taxon>
        <taxon>Botrytis</taxon>
    </lineage>
</organism>